<accession>A0A9W8I1R7</accession>
<dbReference type="Proteomes" id="UP001139887">
    <property type="component" value="Unassembled WGS sequence"/>
</dbReference>
<organism evidence="1 2">
    <name type="scientific">Coemansia brasiliensis</name>
    <dbReference type="NCBI Taxonomy" id="2650707"/>
    <lineage>
        <taxon>Eukaryota</taxon>
        <taxon>Fungi</taxon>
        <taxon>Fungi incertae sedis</taxon>
        <taxon>Zoopagomycota</taxon>
        <taxon>Kickxellomycotina</taxon>
        <taxon>Kickxellomycetes</taxon>
        <taxon>Kickxellales</taxon>
        <taxon>Kickxellaceae</taxon>
        <taxon>Coemansia</taxon>
    </lineage>
</organism>
<dbReference type="EMBL" id="JANBUW010001278">
    <property type="protein sequence ID" value="KAJ2843830.1"/>
    <property type="molecule type" value="Genomic_DNA"/>
</dbReference>
<evidence type="ECO:0000313" key="1">
    <source>
        <dbReference type="EMBL" id="KAJ2843830.1"/>
    </source>
</evidence>
<reference evidence="1" key="1">
    <citation type="submission" date="2022-07" db="EMBL/GenBank/DDBJ databases">
        <title>Phylogenomic reconstructions and comparative analyses of Kickxellomycotina fungi.</title>
        <authorList>
            <person name="Reynolds N.K."/>
            <person name="Stajich J.E."/>
            <person name="Barry K."/>
            <person name="Grigoriev I.V."/>
            <person name="Crous P."/>
            <person name="Smith M.E."/>
        </authorList>
    </citation>
    <scope>NUCLEOTIDE SEQUENCE</scope>
    <source>
        <strain evidence="1">NRRL 1566</strain>
    </source>
</reference>
<name>A0A9W8I1R7_9FUNG</name>
<sequence>MCGFNLAKPSSIPHVVTLREVAQRFVSLYKRREKIQANGDSSELVFLNIYPSELQLEGTPLIGQLAINERGYVHLRDETAELCVRADAAVANDQYLCDNQNRPLFSGQNMIGHICVWCNWSFAIENIKLNPESTGVDGSNGVKQFNQVHVHISKPALLRVDSTFGGVTQHPFNSTSFVFIVHSQGPAMPRLVSVNGQSVWRSEITAKGVRIKIESDEILHQLHSNTHAECDSRLKLRIDSKNVQFLSLVYCPAELPVRFVAGKAFIICTQNLSKDQRAAIFSDSGLAVYRLNKHEHVHPVLLALNDHNTSSSANSKRQDIARHVPTVQIDADMDTLNRQLQFPAIYSVCDLFASHAERQEQNVQSGIKAACVPESIISVCGIIESRKVDKSVVFAADKRGSGSMDNVAHLGIGQLETHISMHDPNDSTKTVMMYAKLSTYSHPLWLVPGTKVVCRNVVLNVSKHSGNPYLSGTAATSIEEV</sequence>
<evidence type="ECO:0000313" key="2">
    <source>
        <dbReference type="Proteomes" id="UP001139887"/>
    </source>
</evidence>
<feature type="non-terminal residue" evidence="1">
    <location>
        <position position="481"/>
    </location>
</feature>
<comment type="caution">
    <text evidence="1">The sequence shown here is derived from an EMBL/GenBank/DDBJ whole genome shotgun (WGS) entry which is preliminary data.</text>
</comment>
<keyword evidence="2" id="KW-1185">Reference proteome</keyword>
<protein>
    <submittedName>
        <fullName evidence="1">Uncharacterized protein</fullName>
    </submittedName>
</protein>
<gene>
    <name evidence="1" type="ORF">IWW36_005411</name>
</gene>
<dbReference type="AlphaFoldDB" id="A0A9W8I1R7"/>
<dbReference type="OrthoDB" id="2314520at2759"/>
<proteinExistence type="predicted"/>